<dbReference type="SUPFAM" id="SSF53383">
    <property type="entry name" value="PLP-dependent transferases"/>
    <property type="match status" value="1"/>
</dbReference>
<sequence>MAAMPVSSARPSGARVGVCRVGGGARAGVRTSAAASSAASSSLDLAGVSGGRVYNFSAGPACIYEDVLTTASSEMMNWENSGTSVMEMSHRGKEFMGIHAKAIADLRELLSIPDNYQVLFLQGGASLQFASIPLNLASAEDTADYVTTGSWGAKAIGEGKKFLKNANEAASTKSSGFTSIPATSEWSLSDDAKYVHICANETIQGVEFKTDVVPANGAPLIADMSSNFVSKPIDVSKYGIIYAGAQKNVGPAGLTVVIVRDDLIGNARADCPTMQNYAIMAENDSMYNTPPCYSIYMAGLVFDKLNKMGGLEAVEKVNIEKCAHIYDAIAGSDGFFNCPVDMTCRSAMNIPITIVNEDADKRAELEKAFIAEAGDLGMVALKGHRSVGGMRASIYNAMPIEGAEALAAFMKEFKAKHA</sequence>
<dbReference type="AlphaFoldDB" id="A0A830HUS7"/>
<dbReference type="GO" id="GO:0004648">
    <property type="term" value="F:O-phospho-L-serine:2-oxoglutarate aminotransferase activity"/>
    <property type="evidence" value="ECO:0007669"/>
    <property type="project" value="UniProtKB-EC"/>
</dbReference>
<keyword evidence="5 12" id="KW-0028">Amino-acid biosynthesis</keyword>
<keyword evidence="15" id="KW-1185">Reference proteome</keyword>
<comment type="catalytic activity">
    <reaction evidence="9">
        <text>4-(phosphooxy)-L-threonine + 2-oxoglutarate = (R)-3-hydroxy-2-oxo-4-phosphooxybutanoate + L-glutamate</text>
        <dbReference type="Rhea" id="RHEA:16573"/>
        <dbReference type="ChEBI" id="CHEBI:16810"/>
        <dbReference type="ChEBI" id="CHEBI:29985"/>
        <dbReference type="ChEBI" id="CHEBI:58452"/>
        <dbReference type="ChEBI" id="CHEBI:58538"/>
        <dbReference type="EC" id="2.6.1.52"/>
    </reaction>
</comment>
<protein>
    <recommendedName>
        <fullName evidence="12">Phosphoserine aminotransferase</fullName>
        <ecNumber evidence="12">2.6.1.52</ecNumber>
    </recommendedName>
</protein>
<evidence type="ECO:0000256" key="2">
    <source>
        <dbReference type="ARBA" id="ARBA00005099"/>
    </source>
</evidence>
<comment type="catalytic activity">
    <reaction evidence="10 12">
        <text>O-phospho-L-serine + 2-oxoglutarate = 3-phosphooxypyruvate + L-glutamate</text>
        <dbReference type="Rhea" id="RHEA:14329"/>
        <dbReference type="ChEBI" id="CHEBI:16810"/>
        <dbReference type="ChEBI" id="CHEBI:18110"/>
        <dbReference type="ChEBI" id="CHEBI:29985"/>
        <dbReference type="ChEBI" id="CHEBI:57524"/>
        <dbReference type="EC" id="2.6.1.52"/>
    </reaction>
</comment>
<keyword evidence="7" id="KW-0663">Pyridoxal phosphate</keyword>
<name>A0A830HUS7_9CHLO</name>
<comment type="similarity">
    <text evidence="3">Belongs to the class-V pyridoxal-phosphate-dependent aminotransferase family. SerC subfamily.</text>
</comment>
<dbReference type="OrthoDB" id="1703350at2759"/>
<evidence type="ECO:0000256" key="10">
    <source>
        <dbReference type="ARBA" id="ARBA00049007"/>
    </source>
</evidence>
<dbReference type="Pfam" id="PF00266">
    <property type="entry name" value="Aminotran_5"/>
    <property type="match status" value="1"/>
</dbReference>
<evidence type="ECO:0000256" key="4">
    <source>
        <dbReference type="ARBA" id="ARBA00022576"/>
    </source>
</evidence>
<dbReference type="NCBIfam" id="NF003764">
    <property type="entry name" value="PRK05355.1"/>
    <property type="match status" value="1"/>
</dbReference>
<dbReference type="EMBL" id="BNJQ01000030">
    <property type="protein sequence ID" value="GHP10698.1"/>
    <property type="molecule type" value="Genomic_DNA"/>
</dbReference>
<dbReference type="HAMAP" id="MF_00160">
    <property type="entry name" value="SerC_aminotrans_5"/>
    <property type="match status" value="1"/>
</dbReference>
<dbReference type="UniPathway" id="UPA00135">
    <property type="reaction ID" value="UER00197"/>
</dbReference>
<dbReference type="GO" id="GO:0030170">
    <property type="term" value="F:pyridoxal phosphate binding"/>
    <property type="evidence" value="ECO:0007669"/>
    <property type="project" value="TreeGrafter"/>
</dbReference>
<organism evidence="14 15">
    <name type="scientific">Pycnococcus provasolii</name>
    <dbReference type="NCBI Taxonomy" id="41880"/>
    <lineage>
        <taxon>Eukaryota</taxon>
        <taxon>Viridiplantae</taxon>
        <taxon>Chlorophyta</taxon>
        <taxon>Pseudoscourfieldiophyceae</taxon>
        <taxon>Pseudoscourfieldiales</taxon>
        <taxon>Pycnococcaceae</taxon>
        <taxon>Pycnococcus</taxon>
    </lineage>
</organism>
<dbReference type="NCBIfam" id="TIGR01364">
    <property type="entry name" value="serC_1"/>
    <property type="match status" value="1"/>
</dbReference>
<comment type="caution">
    <text evidence="14">The sequence shown here is derived from an EMBL/GenBank/DDBJ whole genome shotgun (WGS) entry which is preliminary data.</text>
</comment>
<dbReference type="GO" id="GO:0009570">
    <property type="term" value="C:chloroplast stroma"/>
    <property type="evidence" value="ECO:0007669"/>
    <property type="project" value="TreeGrafter"/>
</dbReference>
<accession>A0A830HUS7</accession>
<comment type="pathway">
    <text evidence="2 12">Amino-acid biosynthesis; L-serine biosynthesis; L-serine from 3-phospho-D-glycerate: step 2/3.</text>
</comment>
<evidence type="ECO:0000256" key="8">
    <source>
        <dbReference type="ARBA" id="ARBA00023299"/>
    </source>
</evidence>
<keyword evidence="8 12" id="KW-0718">Serine biosynthesis</keyword>
<dbReference type="InterPro" id="IPR015421">
    <property type="entry name" value="PyrdxlP-dep_Trfase_major"/>
</dbReference>
<reference evidence="14" key="1">
    <citation type="submission" date="2020-10" db="EMBL/GenBank/DDBJ databases">
        <title>Unveiling of a novel bifunctional photoreceptor, Dualchrome1, isolated from a cosmopolitan green alga.</title>
        <authorList>
            <person name="Suzuki S."/>
            <person name="Kawachi M."/>
        </authorList>
    </citation>
    <scope>NUCLEOTIDE SEQUENCE</scope>
    <source>
        <strain evidence="14">NIES 2893</strain>
    </source>
</reference>
<comment type="cofactor">
    <cofactor evidence="1 11">
        <name>pyridoxal 5'-phosphate</name>
        <dbReference type="ChEBI" id="CHEBI:597326"/>
    </cofactor>
</comment>
<dbReference type="InterPro" id="IPR020578">
    <property type="entry name" value="Aminotrans_V_PyrdxlP_BS"/>
</dbReference>
<evidence type="ECO:0000256" key="3">
    <source>
        <dbReference type="ARBA" id="ARBA00006904"/>
    </source>
</evidence>
<dbReference type="InterPro" id="IPR022278">
    <property type="entry name" value="Pser_aminoTfrase"/>
</dbReference>
<evidence type="ECO:0000256" key="12">
    <source>
        <dbReference type="RuleBase" id="RU004505"/>
    </source>
</evidence>
<evidence type="ECO:0000256" key="11">
    <source>
        <dbReference type="RuleBase" id="RU004504"/>
    </source>
</evidence>
<dbReference type="EC" id="2.6.1.52" evidence="12"/>
<dbReference type="GO" id="GO:0006564">
    <property type="term" value="P:L-serine biosynthetic process"/>
    <property type="evidence" value="ECO:0007669"/>
    <property type="project" value="UniProtKB-KW"/>
</dbReference>
<dbReference type="FunFam" id="3.90.1150.10:FF:000006">
    <property type="entry name" value="Phosphoserine aminotransferase"/>
    <property type="match status" value="1"/>
</dbReference>
<evidence type="ECO:0000256" key="7">
    <source>
        <dbReference type="ARBA" id="ARBA00022898"/>
    </source>
</evidence>
<evidence type="ECO:0000256" key="1">
    <source>
        <dbReference type="ARBA" id="ARBA00001933"/>
    </source>
</evidence>
<evidence type="ECO:0000256" key="9">
    <source>
        <dbReference type="ARBA" id="ARBA00047630"/>
    </source>
</evidence>
<dbReference type="Gene3D" id="3.40.640.10">
    <property type="entry name" value="Type I PLP-dependent aspartate aminotransferase-like (Major domain)"/>
    <property type="match status" value="1"/>
</dbReference>
<evidence type="ECO:0000256" key="6">
    <source>
        <dbReference type="ARBA" id="ARBA00022679"/>
    </source>
</evidence>
<dbReference type="CDD" id="cd00611">
    <property type="entry name" value="PSAT_like"/>
    <property type="match status" value="1"/>
</dbReference>
<dbReference type="InterPro" id="IPR015422">
    <property type="entry name" value="PyrdxlP-dep_Trfase_small"/>
</dbReference>
<dbReference type="PROSITE" id="PS00595">
    <property type="entry name" value="AA_TRANSFER_CLASS_5"/>
    <property type="match status" value="1"/>
</dbReference>
<evidence type="ECO:0000313" key="15">
    <source>
        <dbReference type="Proteomes" id="UP000660262"/>
    </source>
</evidence>
<proteinExistence type="inferred from homology"/>
<dbReference type="PANTHER" id="PTHR43247">
    <property type="entry name" value="PHOSPHOSERINE AMINOTRANSFERASE"/>
    <property type="match status" value="1"/>
</dbReference>
<dbReference type="InterPro" id="IPR000192">
    <property type="entry name" value="Aminotrans_V_dom"/>
</dbReference>
<dbReference type="PIRSF" id="PIRSF000525">
    <property type="entry name" value="SerC"/>
    <property type="match status" value="1"/>
</dbReference>
<evidence type="ECO:0000313" key="14">
    <source>
        <dbReference type="EMBL" id="GHP10698.1"/>
    </source>
</evidence>
<evidence type="ECO:0000259" key="13">
    <source>
        <dbReference type="Pfam" id="PF00266"/>
    </source>
</evidence>
<feature type="domain" description="Aminotransferase class V" evidence="13">
    <location>
        <begin position="53"/>
        <end position="406"/>
    </location>
</feature>
<dbReference type="InterPro" id="IPR015424">
    <property type="entry name" value="PyrdxlP-dep_Trfase"/>
</dbReference>
<keyword evidence="4 12" id="KW-0032">Aminotransferase</keyword>
<dbReference type="Proteomes" id="UP000660262">
    <property type="component" value="Unassembled WGS sequence"/>
</dbReference>
<dbReference type="PANTHER" id="PTHR43247:SF1">
    <property type="entry name" value="PHOSPHOSERINE AMINOTRANSFERASE"/>
    <property type="match status" value="1"/>
</dbReference>
<evidence type="ECO:0000256" key="5">
    <source>
        <dbReference type="ARBA" id="ARBA00022605"/>
    </source>
</evidence>
<dbReference type="Gene3D" id="3.90.1150.10">
    <property type="entry name" value="Aspartate Aminotransferase, domain 1"/>
    <property type="match status" value="1"/>
</dbReference>
<keyword evidence="6 12" id="KW-0808">Transferase</keyword>
<gene>
    <name evidence="14" type="ORF">PPROV_000942900</name>
</gene>
<dbReference type="FunFam" id="3.40.640.10:FF:000010">
    <property type="entry name" value="Phosphoserine aminotransferase"/>
    <property type="match status" value="1"/>
</dbReference>